<evidence type="ECO:0000256" key="8">
    <source>
        <dbReference type="SAM" id="MobiDB-lite"/>
    </source>
</evidence>
<evidence type="ECO:0000313" key="11">
    <source>
        <dbReference type="EMBL" id="VDL92661.1"/>
    </source>
</evidence>
<dbReference type="WBParaSite" id="SSLN_0000647301-mRNA-1">
    <property type="protein sequence ID" value="SSLN_0000647301-mRNA-1"/>
    <property type="gene ID" value="SSLN_0000647301"/>
</dbReference>
<dbReference type="STRING" id="70667.A0A0X3PT54"/>
<dbReference type="Proteomes" id="UP000275846">
    <property type="component" value="Unassembled WGS sequence"/>
</dbReference>
<comment type="subcellular location">
    <subcellularLocation>
        <location evidence="1">Mitochondrion outer membrane</location>
    </subcellularLocation>
</comment>
<dbReference type="PANTHER" id="PTHR21508">
    <property type="entry name" value="MITOGUARDIN"/>
    <property type="match status" value="1"/>
</dbReference>
<evidence type="ECO:0000256" key="4">
    <source>
        <dbReference type="ARBA" id="ARBA00022787"/>
    </source>
</evidence>
<protein>
    <submittedName>
        <fullName evidence="10 13">Protein FAM73A</fullName>
    </submittedName>
</protein>
<organism evidence="10">
    <name type="scientific">Schistocephalus solidus</name>
    <name type="common">Tapeworm</name>
    <dbReference type="NCBI Taxonomy" id="70667"/>
    <lineage>
        <taxon>Eukaryota</taxon>
        <taxon>Metazoa</taxon>
        <taxon>Spiralia</taxon>
        <taxon>Lophotrochozoa</taxon>
        <taxon>Platyhelminthes</taxon>
        <taxon>Cestoda</taxon>
        <taxon>Eucestoda</taxon>
        <taxon>Diphyllobothriidea</taxon>
        <taxon>Diphyllobothriidae</taxon>
        <taxon>Schistocephalus</taxon>
    </lineage>
</organism>
<sequence>MNNILLVRVRKPAISTTIALAIGGSVAFIAWWLFNRPSRAGKPFANNEQYDRAQKIHASQYGLTQSGLRSGQSEKSMSLRSRSSFNQQLGSRQRQSSRDALSTCAGSEFGRPATTMECGRIGLDTLHIIIEQLEECMHHMTEAHQRLNKGDRSSSCGMFIEELQSFLGTTYLLLERYKRVFIQQAPQPLLDMQSLDTLSEDDTASFVSALEQIDFTELEIQLMSNFHRPLYRSALKELNEGNVAFRSVRTELMQCESDVEYMGKLICVRQGFDLLLSYPDPVKWLTQTFSSLACGILSCLGYSSEEFDEAFKALIDFMEAPRSLEAQDQLVDELYNKGVQALNFYDIVFDRLLLDALQNLGNPPSSILVLTRNSWLSTSFKKSALDSAVWTLLTAKRKLLQYPDGFFAHYYRVVETVSPALAWGFLGPDEPANRFCDIIREDLITFVRNLFVFAPDSNDGGNGSICDRTISGEQLFPTTSEEILANSDRDLKENGKDNSEGLYEDDDDDGATITAEDFTEGSLSKTTQPTAYSGLRFTTIENLTADLYTSIAILERHLYQHIVEFSSDSSLDVYDALREPIAQPPLRLHNV</sequence>
<keyword evidence="5 9" id="KW-1133">Transmembrane helix</keyword>
<dbReference type="Pfam" id="PF10265">
    <property type="entry name" value="Miga"/>
    <property type="match status" value="1"/>
</dbReference>
<evidence type="ECO:0000256" key="6">
    <source>
        <dbReference type="ARBA" id="ARBA00023128"/>
    </source>
</evidence>
<dbReference type="GO" id="GO:0005741">
    <property type="term" value="C:mitochondrial outer membrane"/>
    <property type="evidence" value="ECO:0007669"/>
    <property type="project" value="UniProtKB-SubCell"/>
</dbReference>
<reference evidence="13" key="2">
    <citation type="submission" date="2016-06" db="UniProtKB">
        <authorList>
            <consortium name="WormBaseParasite"/>
        </authorList>
    </citation>
    <scope>IDENTIFICATION</scope>
</reference>
<feature type="region of interest" description="Disordered" evidence="8">
    <location>
        <begin position="486"/>
        <end position="526"/>
    </location>
</feature>
<dbReference type="GO" id="GO:0008053">
    <property type="term" value="P:mitochondrial fusion"/>
    <property type="evidence" value="ECO:0007669"/>
    <property type="project" value="InterPro"/>
</dbReference>
<reference evidence="10" key="1">
    <citation type="submission" date="2016-01" db="EMBL/GenBank/DDBJ databases">
        <title>Reference transcriptome for the parasite Schistocephalus solidus: insights into the molecular evolution of parasitism.</title>
        <authorList>
            <person name="Hebert F.O."/>
            <person name="Grambauer S."/>
            <person name="Barber I."/>
            <person name="Landry C.R."/>
            <person name="Aubin-Horth N."/>
        </authorList>
    </citation>
    <scope>NUCLEOTIDE SEQUENCE</scope>
</reference>
<evidence type="ECO:0000256" key="9">
    <source>
        <dbReference type="SAM" id="Phobius"/>
    </source>
</evidence>
<reference evidence="11 12" key="3">
    <citation type="submission" date="2018-11" db="EMBL/GenBank/DDBJ databases">
        <authorList>
            <consortium name="Pathogen Informatics"/>
        </authorList>
    </citation>
    <scope>NUCLEOTIDE SEQUENCE [LARGE SCALE GENOMIC DNA]</scope>
    <source>
        <strain evidence="11 12">NST_G2</strain>
    </source>
</reference>
<dbReference type="InterPro" id="IPR019392">
    <property type="entry name" value="Miga"/>
</dbReference>
<keyword evidence="3 9" id="KW-0812">Transmembrane</keyword>
<dbReference type="OrthoDB" id="8880065at2759"/>
<evidence type="ECO:0000256" key="1">
    <source>
        <dbReference type="ARBA" id="ARBA00004294"/>
    </source>
</evidence>
<keyword evidence="12" id="KW-1185">Reference proteome</keyword>
<feature type="transmembrane region" description="Helical" evidence="9">
    <location>
        <begin position="12"/>
        <end position="34"/>
    </location>
</feature>
<evidence type="ECO:0000313" key="13">
    <source>
        <dbReference type="WBParaSite" id="SSLN_0000647301-mRNA-1"/>
    </source>
</evidence>
<keyword evidence="4" id="KW-1000">Mitochondrion outer membrane</keyword>
<comment type="similarity">
    <text evidence="2">Belongs to the mitoguardin family.</text>
</comment>
<accession>A0A0X3PT54</accession>
<evidence type="ECO:0000256" key="2">
    <source>
        <dbReference type="ARBA" id="ARBA00008969"/>
    </source>
</evidence>
<keyword evidence="7 9" id="KW-0472">Membrane</keyword>
<dbReference type="PANTHER" id="PTHR21508:SF5">
    <property type="entry name" value="MITOGUARDIN"/>
    <property type="match status" value="1"/>
</dbReference>
<evidence type="ECO:0000256" key="5">
    <source>
        <dbReference type="ARBA" id="ARBA00022989"/>
    </source>
</evidence>
<keyword evidence="6" id="KW-0496">Mitochondrion</keyword>
<evidence type="ECO:0000313" key="10">
    <source>
        <dbReference type="EMBL" id="JAP54300.1"/>
    </source>
</evidence>
<dbReference type="EMBL" id="GEEE01008925">
    <property type="protein sequence ID" value="JAP54300.1"/>
    <property type="molecule type" value="Transcribed_RNA"/>
</dbReference>
<evidence type="ECO:0000256" key="3">
    <source>
        <dbReference type="ARBA" id="ARBA00022692"/>
    </source>
</evidence>
<proteinExistence type="inferred from homology"/>
<evidence type="ECO:0000313" key="12">
    <source>
        <dbReference type="Proteomes" id="UP000275846"/>
    </source>
</evidence>
<feature type="compositionally biased region" description="Basic and acidic residues" evidence="8">
    <location>
        <begin position="487"/>
        <end position="499"/>
    </location>
</feature>
<feature type="compositionally biased region" description="Low complexity" evidence="8">
    <location>
        <begin position="73"/>
        <end position="94"/>
    </location>
</feature>
<name>A0A0X3PT54_SCHSO</name>
<dbReference type="AlphaFoldDB" id="A0A0X3PT54"/>
<gene>
    <name evidence="10" type="primary">FA73A</name>
    <name evidence="11" type="ORF">SSLN_LOCUS6276</name>
    <name evidence="10" type="ORF">TR97041</name>
</gene>
<feature type="region of interest" description="Disordered" evidence="8">
    <location>
        <begin position="64"/>
        <end position="104"/>
    </location>
</feature>
<dbReference type="EMBL" id="UYSU01033618">
    <property type="protein sequence ID" value="VDL92661.1"/>
    <property type="molecule type" value="Genomic_DNA"/>
</dbReference>
<evidence type="ECO:0000256" key="7">
    <source>
        <dbReference type="ARBA" id="ARBA00023136"/>
    </source>
</evidence>